<feature type="domain" description="HTH luxR-type" evidence="4">
    <location>
        <begin position="129"/>
        <end position="186"/>
    </location>
</feature>
<evidence type="ECO:0000256" key="3">
    <source>
        <dbReference type="ARBA" id="ARBA00023163"/>
    </source>
</evidence>
<evidence type="ECO:0000313" key="5">
    <source>
        <dbReference type="EMBL" id="PSB24521.1"/>
    </source>
</evidence>
<dbReference type="GO" id="GO:0003677">
    <property type="term" value="F:DNA binding"/>
    <property type="evidence" value="ECO:0007669"/>
    <property type="project" value="UniProtKB-KW"/>
</dbReference>
<reference evidence="5 6" key="2">
    <citation type="submission" date="2018-03" db="EMBL/GenBank/DDBJ databases">
        <title>The ancient ancestry and fast evolution of plastids.</title>
        <authorList>
            <person name="Moore K.R."/>
            <person name="Magnabosco C."/>
            <person name="Momper L."/>
            <person name="Gold D.A."/>
            <person name="Bosak T."/>
            <person name="Fournier G.P."/>
        </authorList>
    </citation>
    <scope>NUCLEOTIDE SEQUENCE [LARGE SCALE GENOMIC DNA]</scope>
    <source>
        <strain evidence="5 6">ULC18</strain>
    </source>
</reference>
<accession>A0A2T1DVR2</accession>
<sequence>MHTVTSTLKQPSLLQALLEGFIDGVLILTDQGEWIHANDRARRICNQLTQGLAQPDRVPQEIWRTCQGLIGSLKRYPQTAVTFEDEIITGKTVSYRIRAQWLNLELWQHPCLLITLEDQVQSIQSTAIAEGQQYQLTPRELDVWLRYRASYTYKEIATELYITHNTVKKHMKNIFAKRQMAIAIAD</sequence>
<dbReference type="InterPro" id="IPR016032">
    <property type="entry name" value="Sig_transdc_resp-reg_C-effctor"/>
</dbReference>
<proteinExistence type="predicted"/>
<evidence type="ECO:0000256" key="1">
    <source>
        <dbReference type="ARBA" id="ARBA00023015"/>
    </source>
</evidence>
<dbReference type="AlphaFoldDB" id="A0A2T1DVR2"/>
<dbReference type="EMBL" id="PVWK01000142">
    <property type="protein sequence ID" value="PSB24521.1"/>
    <property type="molecule type" value="Genomic_DNA"/>
</dbReference>
<comment type="caution">
    <text evidence="5">The sequence shown here is derived from an EMBL/GenBank/DDBJ whole genome shotgun (WGS) entry which is preliminary data.</text>
</comment>
<protein>
    <submittedName>
        <fullName evidence="5">Helix-turn-helix transcriptional regulator</fullName>
    </submittedName>
</protein>
<dbReference type="InterPro" id="IPR036388">
    <property type="entry name" value="WH-like_DNA-bd_sf"/>
</dbReference>
<dbReference type="CDD" id="cd06170">
    <property type="entry name" value="LuxR_C_like"/>
    <property type="match status" value="1"/>
</dbReference>
<keyword evidence="2" id="KW-0238">DNA-binding</keyword>
<dbReference type="Pfam" id="PF00196">
    <property type="entry name" value="GerE"/>
    <property type="match status" value="1"/>
</dbReference>
<keyword evidence="6" id="KW-1185">Reference proteome</keyword>
<name>A0A2T1DVR2_9CYAN</name>
<dbReference type="Proteomes" id="UP000239576">
    <property type="component" value="Unassembled WGS sequence"/>
</dbReference>
<dbReference type="SMART" id="SM00421">
    <property type="entry name" value="HTH_LUXR"/>
    <property type="match status" value="1"/>
</dbReference>
<dbReference type="OrthoDB" id="9797341at2"/>
<dbReference type="RefSeq" id="WP_106259709.1">
    <property type="nucleotide sequence ID" value="NZ_CAWNSW010000105.1"/>
</dbReference>
<dbReference type="PROSITE" id="PS50043">
    <property type="entry name" value="HTH_LUXR_2"/>
    <property type="match status" value="1"/>
</dbReference>
<dbReference type="SUPFAM" id="SSF46894">
    <property type="entry name" value="C-terminal effector domain of the bipartite response regulators"/>
    <property type="match status" value="1"/>
</dbReference>
<gene>
    <name evidence="5" type="ORF">C7B82_26165</name>
</gene>
<dbReference type="PRINTS" id="PR00038">
    <property type="entry name" value="HTHLUXR"/>
</dbReference>
<reference evidence="6" key="1">
    <citation type="submission" date="2018-02" db="EMBL/GenBank/DDBJ databases">
        <authorList>
            <person name="Moore K."/>
            <person name="Momper L."/>
        </authorList>
    </citation>
    <scope>NUCLEOTIDE SEQUENCE [LARGE SCALE GENOMIC DNA]</scope>
    <source>
        <strain evidence="6">ULC18</strain>
    </source>
</reference>
<dbReference type="InterPro" id="IPR000792">
    <property type="entry name" value="Tscrpt_reg_LuxR_C"/>
</dbReference>
<dbReference type="GO" id="GO:0006355">
    <property type="term" value="P:regulation of DNA-templated transcription"/>
    <property type="evidence" value="ECO:0007669"/>
    <property type="project" value="InterPro"/>
</dbReference>
<dbReference type="PANTHER" id="PTHR44688">
    <property type="entry name" value="DNA-BINDING TRANSCRIPTIONAL ACTIVATOR DEVR_DOSR"/>
    <property type="match status" value="1"/>
</dbReference>
<evidence type="ECO:0000256" key="2">
    <source>
        <dbReference type="ARBA" id="ARBA00023125"/>
    </source>
</evidence>
<keyword evidence="1" id="KW-0805">Transcription regulation</keyword>
<dbReference type="Gene3D" id="1.10.10.10">
    <property type="entry name" value="Winged helix-like DNA-binding domain superfamily/Winged helix DNA-binding domain"/>
    <property type="match status" value="1"/>
</dbReference>
<evidence type="ECO:0000313" key="6">
    <source>
        <dbReference type="Proteomes" id="UP000239576"/>
    </source>
</evidence>
<keyword evidence="3" id="KW-0804">Transcription</keyword>
<dbReference type="PANTHER" id="PTHR44688:SF16">
    <property type="entry name" value="DNA-BINDING TRANSCRIPTIONAL ACTIVATOR DEVR_DOSR"/>
    <property type="match status" value="1"/>
</dbReference>
<organism evidence="5 6">
    <name type="scientific">Stenomitos frigidus ULC18</name>
    <dbReference type="NCBI Taxonomy" id="2107698"/>
    <lineage>
        <taxon>Bacteria</taxon>
        <taxon>Bacillati</taxon>
        <taxon>Cyanobacteriota</taxon>
        <taxon>Cyanophyceae</taxon>
        <taxon>Leptolyngbyales</taxon>
        <taxon>Leptolyngbyaceae</taxon>
        <taxon>Stenomitos</taxon>
    </lineage>
</organism>
<evidence type="ECO:0000259" key="4">
    <source>
        <dbReference type="PROSITE" id="PS50043"/>
    </source>
</evidence>